<accession>A0A7N2MJQ1</accession>
<feature type="region of interest" description="Disordered" evidence="3">
    <location>
        <begin position="445"/>
        <end position="470"/>
    </location>
</feature>
<feature type="region of interest" description="Disordered" evidence="3">
    <location>
        <begin position="246"/>
        <end position="378"/>
    </location>
</feature>
<protein>
    <recommendedName>
        <fullName evidence="6">Pentatricopeptide repeat-containing protein</fullName>
    </recommendedName>
</protein>
<feature type="compositionally biased region" description="Acidic residues" evidence="3">
    <location>
        <begin position="270"/>
        <end position="280"/>
    </location>
</feature>
<dbReference type="OrthoDB" id="730418at2759"/>
<feature type="compositionally biased region" description="Acidic residues" evidence="3">
    <location>
        <begin position="321"/>
        <end position="331"/>
    </location>
</feature>
<dbReference type="Gene3D" id="1.25.40.10">
    <property type="entry name" value="Tetratricopeptide repeat domain"/>
    <property type="match status" value="1"/>
</dbReference>
<keyword evidence="5" id="KW-1185">Reference proteome</keyword>
<dbReference type="InterPro" id="IPR002885">
    <property type="entry name" value="PPR_rpt"/>
</dbReference>
<name>A0A7N2MJQ1_QUELO</name>
<feature type="compositionally biased region" description="Basic and acidic residues" evidence="3">
    <location>
        <begin position="282"/>
        <end position="320"/>
    </location>
</feature>
<dbReference type="PANTHER" id="PTHR46782">
    <property type="entry name" value="OS01G0757700 PROTEIN"/>
    <property type="match status" value="1"/>
</dbReference>
<evidence type="ECO:0000313" key="5">
    <source>
        <dbReference type="Proteomes" id="UP000594261"/>
    </source>
</evidence>
<dbReference type="Gramene" id="QL09p012471:mrna">
    <property type="protein sequence ID" value="QL09p012471:mrna"/>
    <property type="gene ID" value="QL09p012471"/>
</dbReference>
<dbReference type="InterPro" id="IPR011990">
    <property type="entry name" value="TPR-like_helical_dom_sf"/>
</dbReference>
<dbReference type="GeneID" id="115960507"/>
<feature type="compositionally biased region" description="Basic and acidic residues" evidence="3">
    <location>
        <begin position="350"/>
        <end position="371"/>
    </location>
</feature>
<evidence type="ECO:0000256" key="1">
    <source>
        <dbReference type="ARBA" id="ARBA00022737"/>
    </source>
</evidence>
<dbReference type="EMBL" id="LRBV02000009">
    <property type="status" value="NOT_ANNOTATED_CDS"/>
    <property type="molecule type" value="Genomic_DNA"/>
</dbReference>
<sequence length="470" mass="53978">MLTLTYSPPFIIKRLESIKIGRTSSSVVVCAAKGPRPRYPRVWKKRQRIGTISKSAKLVECINKLSNVKEEVYGALDSFIAWDLEFPLITVKKALKTLEDQREWKRIIQVTKWMLSKGQGRTMGSYFTLLNALAEDERLDEVEELWTKIFTENLDSTPRVFFDKMISIYHKRGIHEKMFEIFADMEELGIRPTVPIVTMVGNVFKELGMMDKYKKLKKKYPPPKWEYRYIKGKRVKIRAKDLRAIDGSNKDAGKHEETYQTSNDMHEEADTSSDELDIEANDPSKDVIRHTDKTPIDGSNKDAGKHEETYQTSNDMHEEAETSSDELDIEANDPSKDVIRHTDQTPIDGSNKDAGKHEETYQTSNDMHEEAETSSDELDIEANDLRKDVIRHTDQTPIDGSNKDAGKHEETYQTSNDMHEEADTSSDELDIEANDPSKDLIRHIDQTPNEFYEESETNSEELEIEANISS</sequence>
<feature type="compositionally biased region" description="Acidic residues" evidence="3">
    <location>
        <begin position="451"/>
        <end position="464"/>
    </location>
</feature>
<evidence type="ECO:0000256" key="3">
    <source>
        <dbReference type="SAM" id="MobiDB-lite"/>
    </source>
</evidence>
<gene>
    <name evidence="4" type="primary">LOC115960507</name>
</gene>
<feature type="compositionally biased region" description="Basic and acidic residues" evidence="3">
    <location>
        <begin position="246"/>
        <end position="269"/>
    </location>
</feature>
<dbReference type="EnsemblPlants" id="QL09p012471:mrna">
    <property type="protein sequence ID" value="QL09p012471:mrna"/>
    <property type="gene ID" value="QL09p012471"/>
</dbReference>
<dbReference type="KEGG" id="qlo:115960507"/>
<dbReference type="InParanoid" id="A0A7N2MJQ1"/>
<dbReference type="PROSITE" id="PS51375">
    <property type="entry name" value="PPR"/>
    <property type="match status" value="1"/>
</dbReference>
<feature type="compositionally biased region" description="Acidic residues" evidence="3">
    <location>
        <begin position="423"/>
        <end position="432"/>
    </location>
</feature>
<dbReference type="Proteomes" id="UP000594261">
    <property type="component" value="Chromosome 9"/>
</dbReference>
<dbReference type="RefSeq" id="XP_030935297.1">
    <property type="nucleotide sequence ID" value="XM_031079437.1"/>
</dbReference>
<dbReference type="InterPro" id="IPR044646">
    <property type="entry name" value="EMB1417-like"/>
</dbReference>
<reference evidence="4" key="2">
    <citation type="submission" date="2021-01" db="UniProtKB">
        <authorList>
            <consortium name="EnsemblPlants"/>
        </authorList>
    </citation>
    <scope>IDENTIFICATION</scope>
</reference>
<evidence type="ECO:0008006" key="6">
    <source>
        <dbReference type="Google" id="ProtNLM"/>
    </source>
</evidence>
<feature type="repeat" description="PPR" evidence="2">
    <location>
        <begin position="158"/>
        <end position="192"/>
    </location>
</feature>
<reference evidence="4 5" key="1">
    <citation type="journal article" date="2016" name="G3 (Bethesda)">
        <title>First Draft Assembly and Annotation of the Genome of a California Endemic Oak Quercus lobata Nee (Fagaceae).</title>
        <authorList>
            <person name="Sork V.L."/>
            <person name="Fitz-Gibbon S.T."/>
            <person name="Puiu D."/>
            <person name="Crepeau M."/>
            <person name="Gugger P.F."/>
            <person name="Sherman R."/>
            <person name="Stevens K."/>
            <person name="Langley C.H."/>
            <person name="Pellegrini M."/>
            <person name="Salzberg S.L."/>
        </authorList>
    </citation>
    <scope>NUCLEOTIDE SEQUENCE [LARGE SCALE GENOMIC DNA]</scope>
    <source>
        <strain evidence="4 5">cv. SW786</strain>
    </source>
</reference>
<feature type="compositionally biased region" description="Basic and acidic residues" evidence="3">
    <location>
        <begin position="401"/>
        <end position="422"/>
    </location>
</feature>
<keyword evidence="1" id="KW-0677">Repeat</keyword>
<dbReference type="PANTHER" id="PTHR46782:SF1">
    <property type="entry name" value="OS01G0757700 PROTEIN"/>
    <property type="match status" value="1"/>
</dbReference>
<dbReference type="FunCoup" id="A0A7N2MJQ1">
    <property type="interactions" value="1670"/>
</dbReference>
<evidence type="ECO:0000313" key="4">
    <source>
        <dbReference type="EnsemblPlants" id="QL09p012471:mrna"/>
    </source>
</evidence>
<feature type="region of interest" description="Disordered" evidence="3">
    <location>
        <begin position="391"/>
        <end position="432"/>
    </location>
</feature>
<dbReference type="AlphaFoldDB" id="A0A7N2MJQ1"/>
<evidence type="ECO:0000256" key="2">
    <source>
        <dbReference type="PROSITE-ProRule" id="PRU00708"/>
    </source>
</evidence>
<feature type="compositionally biased region" description="Basic and acidic residues" evidence="3">
    <location>
        <begin position="333"/>
        <end position="343"/>
    </location>
</feature>
<proteinExistence type="predicted"/>
<organism evidence="4 5">
    <name type="scientific">Quercus lobata</name>
    <name type="common">Valley oak</name>
    <dbReference type="NCBI Taxonomy" id="97700"/>
    <lineage>
        <taxon>Eukaryota</taxon>
        <taxon>Viridiplantae</taxon>
        <taxon>Streptophyta</taxon>
        <taxon>Embryophyta</taxon>
        <taxon>Tracheophyta</taxon>
        <taxon>Spermatophyta</taxon>
        <taxon>Magnoliopsida</taxon>
        <taxon>eudicotyledons</taxon>
        <taxon>Gunneridae</taxon>
        <taxon>Pentapetalae</taxon>
        <taxon>rosids</taxon>
        <taxon>fabids</taxon>
        <taxon>Fagales</taxon>
        <taxon>Fagaceae</taxon>
        <taxon>Quercus</taxon>
    </lineage>
</organism>